<dbReference type="EMBL" id="CAWUON010000227">
    <property type="protein sequence ID" value="CAK7275469.1"/>
    <property type="molecule type" value="Genomic_DNA"/>
</dbReference>
<name>A0ABP0E4F5_9PEZI</name>
<evidence type="ECO:0000256" key="1">
    <source>
        <dbReference type="SAM" id="MobiDB-lite"/>
    </source>
</evidence>
<sequence length="302" mass="31838">MAIDRATVKDADSTPAAAHADDKVSNGDLMRMMQQQNALMFQMLREMREERLARANTASTTHVAVDMAAMAPVVVDLAETAAATATTTAIPTMAPITVSRTEKAAMAVVPASETVATPDTLCTEKAATLAALPTEPTATTDTSSGITLVIKNKASKGSRDDSTVARNAHGGDNIARSNRHAADAHVSASRKQLANRPFSIGRLSAPVDTGLIRMRRRKKRHKDADAGDHIAQCGALRNNGCSPCTTPKSMVNKAVLASTPITTVQLKGVGGFGPSIDYVATFDLWSTLRDSPKSVFVATLAR</sequence>
<keyword evidence="3" id="KW-1185">Reference proteome</keyword>
<proteinExistence type="predicted"/>
<feature type="compositionally biased region" description="Basic and acidic residues" evidence="1">
    <location>
        <begin position="1"/>
        <end position="12"/>
    </location>
</feature>
<evidence type="ECO:0000313" key="3">
    <source>
        <dbReference type="Proteomes" id="UP001642502"/>
    </source>
</evidence>
<comment type="caution">
    <text evidence="2">The sequence shown here is derived from an EMBL/GenBank/DDBJ whole genome shotgun (WGS) entry which is preliminary data.</text>
</comment>
<feature type="region of interest" description="Disordered" evidence="1">
    <location>
        <begin position="1"/>
        <end position="25"/>
    </location>
</feature>
<dbReference type="Proteomes" id="UP001642502">
    <property type="component" value="Unassembled WGS sequence"/>
</dbReference>
<gene>
    <name evidence="2" type="ORF">SEPCBS119000_006707</name>
</gene>
<reference evidence="2 3" key="1">
    <citation type="submission" date="2024-01" db="EMBL/GenBank/DDBJ databases">
        <authorList>
            <person name="Allen C."/>
            <person name="Tagirdzhanova G."/>
        </authorList>
    </citation>
    <scope>NUCLEOTIDE SEQUENCE [LARGE SCALE GENOMIC DNA]</scope>
    <source>
        <strain evidence="2 3">CBS 119000</strain>
    </source>
</reference>
<accession>A0ABP0E4F5</accession>
<feature type="region of interest" description="Disordered" evidence="1">
    <location>
        <begin position="153"/>
        <end position="191"/>
    </location>
</feature>
<evidence type="ECO:0000313" key="2">
    <source>
        <dbReference type="EMBL" id="CAK7275469.1"/>
    </source>
</evidence>
<organism evidence="2 3">
    <name type="scientific">Sporothrix epigloea</name>
    <dbReference type="NCBI Taxonomy" id="1892477"/>
    <lineage>
        <taxon>Eukaryota</taxon>
        <taxon>Fungi</taxon>
        <taxon>Dikarya</taxon>
        <taxon>Ascomycota</taxon>
        <taxon>Pezizomycotina</taxon>
        <taxon>Sordariomycetes</taxon>
        <taxon>Sordariomycetidae</taxon>
        <taxon>Ophiostomatales</taxon>
        <taxon>Ophiostomataceae</taxon>
        <taxon>Sporothrix</taxon>
    </lineage>
</organism>
<protein>
    <submittedName>
        <fullName evidence="2">Uncharacterized protein</fullName>
    </submittedName>
</protein>